<keyword evidence="1" id="KW-0812">Transmembrane</keyword>
<keyword evidence="1" id="KW-1133">Transmembrane helix</keyword>
<gene>
    <name evidence="2" type="ORF">R0137_07540</name>
</gene>
<dbReference type="RefSeq" id="WP_407329777.1">
    <property type="nucleotide sequence ID" value="NZ_CP136865.1"/>
</dbReference>
<proteinExistence type="predicted"/>
<dbReference type="SUPFAM" id="SSF54523">
    <property type="entry name" value="Pili subunits"/>
    <property type="match status" value="1"/>
</dbReference>
<dbReference type="InterPro" id="IPR012902">
    <property type="entry name" value="N_methyl_site"/>
</dbReference>
<dbReference type="Gene3D" id="3.55.40.10">
    <property type="entry name" value="minor pseudopilin epsh domain"/>
    <property type="match status" value="1"/>
</dbReference>
<reference evidence="2 3" key="1">
    <citation type="submission" date="2023-10" db="EMBL/GenBank/DDBJ databases">
        <title>Two novel species belonging to the OM43/NOR5 clade.</title>
        <authorList>
            <person name="Park M."/>
        </authorList>
    </citation>
    <scope>NUCLEOTIDE SEQUENCE [LARGE SCALE GENOMIC DNA]</scope>
    <source>
        <strain evidence="2 3">IMCC45268</strain>
    </source>
</reference>
<feature type="transmembrane region" description="Helical" evidence="1">
    <location>
        <begin position="6"/>
        <end position="28"/>
    </location>
</feature>
<accession>A0ABZ0IFV4</accession>
<keyword evidence="1" id="KW-0472">Membrane</keyword>
<dbReference type="InterPro" id="IPR045584">
    <property type="entry name" value="Pilin-like"/>
</dbReference>
<sequence>MSFGRGFSLIEMLVVLFVIVLMTSLVTLNVNSGASDRVVQERLDTLVSVAEYALDEAQFSGSDFGVLFASSVSDQGESMITAHWRQRVPQGWREPRLSQEVFSSLEFPPEARLQIILDDVELVPVASDAVDPRTGTAPQWLMSASGETQVGELLVRSRDDDALLWRLEWDSLGQFEQFRGEDDEPISAYALVP</sequence>
<protein>
    <submittedName>
        <fullName evidence="2">Prepilin-type N-terminal cleavage/methylation domain-containing protein</fullName>
    </submittedName>
</protein>
<dbReference type="NCBIfam" id="TIGR02532">
    <property type="entry name" value="IV_pilin_GFxxxE"/>
    <property type="match status" value="1"/>
</dbReference>
<name>A0ABZ0IFV4_9GAMM</name>
<evidence type="ECO:0000256" key="1">
    <source>
        <dbReference type="SAM" id="Phobius"/>
    </source>
</evidence>
<dbReference type="EMBL" id="CP136865">
    <property type="protein sequence ID" value="WOJ98413.1"/>
    <property type="molecule type" value="Genomic_DNA"/>
</dbReference>
<keyword evidence="3" id="KW-1185">Reference proteome</keyword>
<dbReference type="PROSITE" id="PS00409">
    <property type="entry name" value="PROKAR_NTER_METHYL"/>
    <property type="match status" value="1"/>
</dbReference>
<dbReference type="Proteomes" id="UP001626549">
    <property type="component" value="Chromosome"/>
</dbReference>
<evidence type="ECO:0000313" key="3">
    <source>
        <dbReference type="Proteomes" id="UP001626549"/>
    </source>
</evidence>
<organism evidence="2 3">
    <name type="scientific">Congregibacter brevis</name>
    <dbReference type="NCBI Taxonomy" id="3081201"/>
    <lineage>
        <taxon>Bacteria</taxon>
        <taxon>Pseudomonadati</taxon>
        <taxon>Pseudomonadota</taxon>
        <taxon>Gammaproteobacteria</taxon>
        <taxon>Cellvibrionales</taxon>
        <taxon>Halieaceae</taxon>
        <taxon>Congregibacter</taxon>
    </lineage>
</organism>
<evidence type="ECO:0000313" key="2">
    <source>
        <dbReference type="EMBL" id="WOJ98413.1"/>
    </source>
</evidence>